<dbReference type="InterPro" id="IPR042201">
    <property type="entry name" value="FH2_Formin_sf"/>
</dbReference>
<feature type="compositionally biased region" description="Low complexity" evidence="2">
    <location>
        <begin position="277"/>
        <end position="286"/>
    </location>
</feature>
<gene>
    <name evidence="5" type="ORF">TSOC_002678</name>
</gene>
<evidence type="ECO:0000256" key="2">
    <source>
        <dbReference type="SAM" id="MobiDB-lite"/>
    </source>
</evidence>
<evidence type="ECO:0000259" key="3">
    <source>
        <dbReference type="PROSITE" id="PS50003"/>
    </source>
</evidence>
<dbReference type="GO" id="GO:0005884">
    <property type="term" value="C:actin filament"/>
    <property type="evidence" value="ECO:0007669"/>
    <property type="project" value="TreeGrafter"/>
</dbReference>
<dbReference type="PANTHER" id="PTHR45691:SF6">
    <property type="entry name" value="PROTEIN DIAPHANOUS"/>
    <property type="match status" value="1"/>
</dbReference>
<comment type="similarity">
    <text evidence="1">Belongs to the formin-like family.</text>
</comment>
<dbReference type="PROSITE" id="PS51444">
    <property type="entry name" value="FH2"/>
    <property type="match status" value="1"/>
</dbReference>
<feature type="compositionally biased region" description="Low complexity" evidence="2">
    <location>
        <begin position="949"/>
        <end position="966"/>
    </location>
</feature>
<dbReference type="CDD" id="cd00821">
    <property type="entry name" value="PH"/>
    <property type="match status" value="1"/>
</dbReference>
<dbReference type="Pfam" id="PF02181">
    <property type="entry name" value="FH2"/>
    <property type="match status" value="1"/>
</dbReference>
<feature type="region of interest" description="Disordered" evidence="2">
    <location>
        <begin position="246"/>
        <end position="346"/>
    </location>
</feature>
<feature type="compositionally biased region" description="Pro residues" evidence="2">
    <location>
        <begin position="335"/>
        <end position="346"/>
    </location>
</feature>
<evidence type="ECO:0000313" key="5">
    <source>
        <dbReference type="EMBL" id="PNH10553.1"/>
    </source>
</evidence>
<dbReference type="SMART" id="SM00498">
    <property type="entry name" value="FH2"/>
    <property type="match status" value="1"/>
</dbReference>
<dbReference type="InterPro" id="IPR051412">
    <property type="entry name" value="Formin_Homology_Diaphanous_sf"/>
</dbReference>
<dbReference type="InterPro" id="IPR016024">
    <property type="entry name" value="ARM-type_fold"/>
</dbReference>
<dbReference type="AlphaFoldDB" id="A0A2J8ADG5"/>
<feature type="compositionally biased region" description="Pro residues" evidence="2">
    <location>
        <begin position="1027"/>
        <end position="1037"/>
    </location>
</feature>
<dbReference type="SUPFAM" id="SSF50729">
    <property type="entry name" value="PH domain-like"/>
    <property type="match status" value="1"/>
</dbReference>
<feature type="region of interest" description="Disordered" evidence="2">
    <location>
        <begin position="127"/>
        <end position="184"/>
    </location>
</feature>
<dbReference type="Gene3D" id="2.30.29.30">
    <property type="entry name" value="Pleckstrin-homology domain (PH domain)/Phosphotyrosine-binding domain (PTB)"/>
    <property type="match status" value="1"/>
</dbReference>
<evidence type="ECO:0000259" key="4">
    <source>
        <dbReference type="PROSITE" id="PS51444"/>
    </source>
</evidence>
<organism evidence="5 6">
    <name type="scientific">Tetrabaena socialis</name>
    <dbReference type="NCBI Taxonomy" id="47790"/>
    <lineage>
        <taxon>Eukaryota</taxon>
        <taxon>Viridiplantae</taxon>
        <taxon>Chlorophyta</taxon>
        <taxon>core chlorophytes</taxon>
        <taxon>Chlorophyceae</taxon>
        <taxon>CS clade</taxon>
        <taxon>Chlamydomonadales</taxon>
        <taxon>Tetrabaenaceae</taxon>
        <taxon>Tetrabaena</taxon>
    </lineage>
</organism>
<feature type="compositionally biased region" description="Low complexity" evidence="2">
    <location>
        <begin position="248"/>
        <end position="261"/>
    </location>
</feature>
<evidence type="ECO:0000313" key="6">
    <source>
        <dbReference type="Proteomes" id="UP000236333"/>
    </source>
</evidence>
<dbReference type="InterPro" id="IPR015425">
    <property type="entry name" value="FH2_Formin"/>
</dbReference>
<sequence length="1262" mass="129960">MASSQQSSSLQPSSIVKSGSLWKQDTFFVWRKHTFVIFSGEEPCIGLYYQYKGDGRPDKAKPLPGCRVLDILEQQGRFRFTLEFKDKQRWYLASHAGEDRKEWVSAVVAFYNTGARRSGAYDLLAPSGAASSSHRPHHHHQHGLSIGGGGSMNIAFTRSSASSPPGTPGRSASPAHSVRTSVGDDADEAAAPLLPSAVGAGPGAGAEAGVGREAQALSAVGSLRSLRAGGSTAPPSVAGSVLSLPALQQQHQQQEQQHQQHGPPVGHSRRQSVESLAAASSAASGTSRGGSGSARGRAATLPPSMLALSGPGPGPSLQPSPSKLGAAAAAAATRAPPPAQAAAPPPARSSIFKFLLGGDSGRGAAAAAAQQPAPPPPPRYEVAPLGPSLGLLDVLSGKFDGALVTSSLCEQFDRARTYVDKYPGHFSDQQRAALQNWTTLVESRAATPDVLLACKALYVLEVTRARADWATADEGDNTFAGPEAVIVQVRRLPNAASLGALKECLDYCSADWADMYCRLDGAALLLDVMRSHEPPAREGFTEAVEALTAALQCVHSLGSKPGGMAAMLAVAGFTRGLAALLRPVDADTARLALELLTRMLLFSDESYRQVLKAKVTPAKAAPGKPQQQSVIDSKRAYNINILMGSKIKISVDALRSRVVQLDPRVFDNEEAVGALLACVPSADDAAALAAYRDSGKPVEDLGEAERVCLQLMSVPAVEQRLRVYGYKFATPHKLNSAKQVFGANLRAIEAMRCSRMFRRALRLALAAGNFMNHGSRLGNAVGFRLRALPKMQDTNMKSQYEALLRYYGENLNSTPSDTEFWTAISAFVDKFSAAQKALVAERKEKEEREARRRQREAADADKARRASMRRQETQDARERLLSSQRTPSKAGLALGGSNPLAAAAAAMQQAGMQPATPLSPAAARSTPAAGGGGGGDGGRGSEALMMLTPPLAGSGSPRGAPGRAAATPLGHGTWAPGEREGACVPGSPMVPALNGFASRLHEAGFTLAAGQGAGGMAWGSPNANAPAPHPAGPPRPLLPTNLANGLGAAAAASMAAAAAGMASAAAGGGHHHHLQQQQSGGGALPPLAPRPSYGGVGHPPPGAPAGNGTQPGPPAAPAAHNAGEEERALRAAKHASNSALASILMASQRAREGAQGDGGEGGGAGALPLGTVSDGGALTPWGSGGSGGAAPAQPRAASLAGWLPADAGGGMSGGGSGSGGGAALLLRERHEDWSIRIAVEDVMQSMLDDLLYGRLDERGARG</sequence>
<feature type="compositionally biased region" description="Gly residues" evidence="2">
    <location>
        <begin position="1155"/>
        <end position="1165"/>
    </location>
</feature>
<comment type="caution">
    <text evidence="5">The sequence shown here is derived from an EMBL/GenBank/DDBJ whole genome shotgun (WGS) entry which is preliminary data.</text>
</comment>
<evidence type="ECO:0000256" key="1">
    <source>
        <dbReference type="RuleBase" id="RU361260"/>
    </source>
</evidence>
<dbReference type="SUPFAM" id="SSF101447">
    <property type="entry name" value="Formin homology 2 domain (FH2 domain)"/>
    <property type="match status" value="1"/>
</dbReference>
<dbReference type="GO" id="GO:0030041">
    <property type="term" value="P:actin filament polymerization"/>
    <property type="evidence" value="ECO:0007669"/>
    <property type="project" value="TreeGrafter"/>
</dbReference>
<dbReference type="PROSITE" id="PS50003">
    <property type="entry name" value="PH_DOMAIN"/>
    <property type="match status" value="1"/>
</dbReference>
<dbReference type="SUPFAM" id="SSF48371">
    <property type="entry name" value="ARM repeat"/>
    <property type="match status" value="1"/>
</dbReference>
<proteinExistence type="inferred from homology"/>
<feature type="region of interest" description="Disordered" evidence="2">
    <location>
        <begin position="1019"/>
        <end position="1038"/>
    </location>
</feature>
<reference evidence="5 6" key="1">
    <citation type="journal article" date="2017" name="Mol. Biol. Evol.">
        <title>The 4-celled Tetrabaena socialis nuclear genome reveals the essential components for genetic control of cell number at the origin of multicellularity in the volvocine lineage.</title>
        <authorList>
            <person name="Featherston J."/>
            <person name="Arakaki Y."/>
            <person name="Hanschen E.R."/>
            <person name="Ferris P.J."/>
            <person name="Michod R.E."/>
            <person name="Olson B.J.S.C."/>
            <person name="Nozaki H."/>
            <person name="Durand P.M."/>
        </authorList>
    </citation>
    <scope>NUCLEOTIDE SEQUENCE [LARGE SCALE GENOMIC DNA]</scope>
    <source>
        <strain evidence="5 6">NIES-571</strain>
    </source>
</reference>
<dbReference type="Pfam" id="PF00169">
    <property type="entry name" value="PH"/>
    <property type="match status" value="1"/>
</dbReference>
<dbReference type="InterPro" id="IPR011993">
    <property type="entry name" value="PH-like_dom_sf"/>
</dbReference>
<keyword evidence="6" id="KW-1185">Reference proteome</keyword>
<feature type="compositionally biased region" description="Low complexity" evidence="2">
    <location>
        <begin position="911"/>
        <end position="928"/>
    </location>
</feature>
<feature type="domain" description="FH2" evidence="4">
    <location>
        <begin position="555"/>
        <end position="944"/>
    </location>
</feature>
<feature type="domain" description="PH" evidence="3">
    <location>
        <begin position="14"/>
        <end position="112"/>
    </location>
</feature>
<feature type="compositionally biased region" description="Gly residues" evidence="2">
    <location>
        <begin position="929"/>
        <end position="940"/>
    </location>
</feature>
<dbReference type="PANTHER" id="PTHR45691">
    <property type="entry name" value="PROTEIN DIAPHANOUS"/>
    <property type="match status" value="1"/>
</dbReference>
<feature type="compositionally biased region" description="Polar residues" evidence="2">
    <location>
        <begin position="154"/>
        <end position="164"/>
    </location>
</feature>
<dbReference type="Proteomes" id="UP000236333">
    <property type="component" value="Unassembled WGS sequence"/>
</dbReference>
<name>A0A2J8ADG5_9CHLO</name>
<feature type="compositionally biased region" description="Basic and acidic residues" evidence="2">
    <location>
        <begin position="841"/>
        <end position="880"/>
    </location>
</feature>
<dbReference type="Gene3D" id="1.20.58.2220">
    <property type="entry name" value="Formin, FH2 domain"/>
    <property type="match status" value="2"/>
</dbReference>
<protein>
    <recommendedName>
        <fullName evidence="1">Formin-like protein</fullName>
    </recommendedName>
</protein>
<feature type="compositionally biased region" description="Low complexity" evidence="2">
    <location>
        <begin position="319"/>
        <end position="334"/>
    </location>
</feature>
<dbReference type="EMBL" id="PGGS01000052">
    <property type="protein sequence ID" value="PNH10553.1"/>
    <property type="molecule type" value="Genomic_DNA"/>
</dbReference>
<feature type="region of interest" description="Disordered" evidence="2">
    <location>
        <begin position="1150"/>
        <end position="1193"/>
    </location>
</feature>
<dbReference type="OrthoDB" id="545875at2759"/>
<feature type="compositionally biased region" description="Low complexity" evidence="2">
    <location>
        <begin position="294"/>
        <end position="311"/>
    </location>
</feature>
<feature type="region of interest" description="Disordered" evidence="2">
    <location>
        <begin position="1067"/>
        <end position="1134"/>
    </location>
</feature>
<dbReference type="SMART" id="SM00233">
    <property type="entry name" value="PH"/>
    <property type="match status" value="1"/>
</dbReference>
<dbReference type="InterPro" id="IPR001849">
    <property type="entry name" value="PH_domain"/>
</dbReference>
<accession>A0A2J8ADG5</accession>
<feature type="region of interest" description="Disordered" evidence="2">
    <location>
        <begin position="911"/>
        <end position="966"/>
    </location>
</feature>
<feature type="region of interest" description="Disordered" evidence="2">
    <location>
        <begin position="841"/>
        <end position="895"/>
    </location>
</feature>